<proteinExistence type="predicted"/>
<dbReference type="RefSeq" id="WP_344372745.1">
    <property type="nucleotide sequence ID" value="NZ_BAAAPW010000002.1"/>
</dbReference>
<accession>A0ABN2UEW9</accession>
<dbReference type="Gene3D" id="3.10.180.10">
    <property type="entry name" value="2,3-Dihydroxybiphenyl 1,2-Dioxygenase, domain 1"/>
    <property type="match status" value="2"/>
</dbReference>
<feature type="domain" description="Glyoxalase-like" evidence="2">
    <location>
        <begin position="385"/>
        <end position="470"/>
    </location>
</feature>
<evidence type="ECO:0000256" key="1">
    <source>
        <dbReference type="SAM" id="MobiDB-lite"/>
    </source>
</evidence>
<protein>
    <recommendedName>
        <fullName evidence="2">Glyoxalase-like domain-containing protein</fullName>
    </recommendedName>
</protein>
<dbReference type="InterPro" id="IPR041581">
    <property type="entry name" value="Glyoxalase_6"/>
</dbReference>
<evidence type="ECO:0000313" key="3">
    <source>
        <dbReference type="EMBL" id="GAA2035733.1"/>
    </source>
</evidence>
<dbReference type="Proteomes" id="UP001501196">
    <property type="component" value="Unassembled WGS sequence"/>
</dbReference>
<evidence type="ECO:0000313" key="4">
    <source>
        <dbReference type="Proteomes" id="UP001501196"/>
    </source>
</evidence>
<feature type="region of interest" description="Disordered" evidence="1">
    <location>
        <begin position="235"/>
        <end position="263"/>
    </location>
</feature>
<reference evidence="3 4" key="1">
    <citation type="journal article" date="2019" name="Int. J. Syst. Evol. Microbiol.">
        <title>The Global Catalogue of Microorganisms (GCM) 10K type strain sequencing project: providing services to taxonomists for standard genome sequencing and annotation.</title>
        <authorList>
            <consortium name="The Broad Institute Genomics Platform"/>
            <consortium name="The Broad Institute Genome Sequencing Center for Infectious Disease"/>
            <person name="Wu L."/>
            <person name="Ma J."/>
        </authorList>
    </citation>
    <scope>NUCLEOTIDE SEQUENCE [LARGE SCALE GENOMIC DNA]</scope>
    <source>
        <strain evidence="3 4">JCM 15672</strain>
    </source>
</reference>
<sequence length="486" mass="51568">MGQEQRLAFLAVEGLDDWRVAYCGPIARFATGSVRAGAAFAAAVAELDELAGHPPLVDVRPDGVIVRIVADLAELDDGAAERARAISAVARAQGLTADPGRVQDVQVAVATRLPIDEVLPFWRAVLGYADHVGDDLVDPLGRMPSIWFQPLDPAKPLRHAMHLDLSMPREVASARLAATLAAGGRLAFDAEAPQYWTCADAAGNKVDLVTWPDLPVPEDAPASLDVVAIPRAGARDGATRPDMAQGPVGASPERRPRVAAGPGDLEHGEAMWMAFRAASDLVDWPIVSWGPTAWFRTGSLAASAALARDLADLAGSDRMHLDLRADGIAVRLARDESRLVEADLALARRVSETARAAGARSDPSMVQTVQIAIASKADDDVRPAWRELFDYAELGTEDLVDPDGRGPGLWFQELPAEKPLRHAFHLDVSVPRPVGRARVAAAVRAGGRIAAGSEATGWWTLADPAGNKADISVWADRADGVGRAEP</sequence>
<name>A0ABN2UEW9_9MICO</name>
<keyword evidence="4" id="KW-1185">Reference proteome</keyword>
<dbReference type="PANTHER" id="PTHR35908">
    <property type="entry name" value="HYPOTHETICAL FUSION PROTEIN"/>
    <property type="match status" value="1"/>
</dbReference>
<dbReference type="Pfam" id="PF18029">
    <property type="entry name" value="Glyoxalase_6"/>
    <property type="match status" value="2"/>
</dbReference>
<organism evidence="3 4">
    <name type="scientific">Agromyces tropicus</name>
    <dbReference type="NCBI Taxonomy" id="555371"/>
    <lineage>
        <taxon>Bacteria</taxon>
        <taxon>Bacillati</taxon>
        <taxon>Actinomycetota</taxon>
        <taxon>Actinomycetes</taxon>
        <taxon>Micrococcales</taxon>
        <taxon>Microbacteriaceae</taxon>
        <taxon>Agromyces</taxon>
    </lineage>
</organism>
<dbReference type="EMBL" id="BAAAPW010000002">
    <property type="protein sequence ID" value="GAA2035733.1"/>
    <property type="molecule type" value="Genomic_DNA"/>
</dbReference>
<comment type="caution">
    <text evidence="3">The sequence shown here is derived from an EMBL/GenBank/DDBJ whole genome shotgun (WGS) entry which is preliminary data.</text>
</comment>
<evidence type="ECO:0000259" key="2">
    <source>
        <dbReference type="Pfam" id="PF18029"/>
    </source>
</evidence>
<feature type="domain" description="Glyoxalase-like" evidence="2">
    <location>
        <begin position="116"/>
        <end position="209"/>
    </location>
</feature>
<dbReference type="InterPro" id="IPR029068">
    <property type="entry name" value="Glyas_Bleomycin-R_OHBP_Dase"/>
</dbReference>
<dbReference type="PANTHER" id="PTHR35908:SF1">
    <property type="entry name" value="CONSERVED PROTEIN"/>
    <property type="match status" value="1"/>
</dbReference>
<gene>
    <name evidence="3" type="ORF">GCM10009819_20320</name>
</gene>